<proteinExistence type="predicted"/>
<organism evidence="1 2">
    <name type="scientific">Pistacia integerrima</name>
    <dbReference type="NCBI Taxonomy" id="434235"/>
    <lineage>
        <taxon>Eukaryota</taxon>
        <taxon>Viridiplantae</taxon>
        <taxon>Streptophyta</taxon>
        <taxon>Embryophyta</taxon>
        <taxon>Tracheophyta</taxon>
        <taxon>Spermatophyta</taxon>
        <taxon>Magnoliopsida</taxon>
        <taxon>eudicotyledons</taxon>
        <taxon>Gunneridae</taxon>
        <taxon>Pentapetalae</taxon>
        <taxon>rosids</taxon>
        <taxon>malvids</taxon>
        <taxon>Sapindales</taxon>
        <taxon>Anacardiaceae</taxon>
        <taxon>Pistacia</taxon>
    </lineage>
</organism>
<name>A0ACC0YVZ8_9ROSI</name>
<evidence type="ECO:0000313" key="2">
    <source>
        <dbReference type="Proteomes" id="UP001163603"/>
    </source>
</evidence>
<reference evidence="2" key="1">
    <citation type="journal article" date="2023" name="G3 (Bethesda)">
        <title>Genome assembly and association tests identify interacting loci associated with vigor, precocity, and sex in interspecific pistachio rootstocks.</title>
        <authorList>
            <person name="Palmer W."/>
            <person name="Jacygrad E."/>
            <person name="Sagayaradj S."/>
            <person name="Cavanaugh K."/>
            <person name="Han R."/>
            <person name="Bertier L."/>
            <person name="Beede B."/>
            <person name="Kafkas S."/>
            <person name="Golino D."/>
            <person name="Preece J."/>
            <person name="Michelmore R."/>
        </authorList>
    </citation>
    <scope>NUCLEOTIDE SEQUENCE [LARGE SCALE GENOMIC DNA]</scope>
</reference>
<accession>A0ACC0YVZ8</accession>
<protein>
    <submittedName>
        <fullName evidence="1">Uncharacterized protein</fullName>
    </submittedName>
</protein>
<dbReference type="EMBL" id="CM047739">
    <property type="protein sequence ID" value="KAJ0042569.1"/>
    <property type="molecule type" value="Genomic_DNA"/>
</dbReference>
<comment type="caution">
    <text evidence="1">The sequence shown here is derived from an EMBL/GenBank/DDBJ whole genome shotgun (WGS) entry which is preliminary data.</text>
</comment>
<sequence>MEATKFLSSTSTLRPHHEVSCFSPCRKNNSKKPYILSMGASGGSKGRDYEGRLVDDNMIVLRIRIQEKKLLEASHEPPSNWMEWEKKYYLHYNEDVCEAMGLLQNYLMKIRPGFALGMMAVVALSVAISTGVLFFQAVEMAKIILFEFHLM</sequence>
<gene>
    <name evidence="1" type="ORF">Pint_18668</name>
</gene>
<dbReference type="Proteomes" id="UP001163603">
    <property type="component" value="Chromosome 4"/>
</dbReference>
<evidence type="ECO:0000313" key="1">
    <source>
        <dbReference type="EMBL" id="KAJ0042569.1"/>
    </source>
</evidence>
<keyword evidence="2" id="KW-1185">Reference proteome</keyword>